<evidence type="ECO:0000313" key="2">
    <source>
        <dbReference type="EMBL" id="GFO38948.1"/>
    </source>
</evidence>
<name>A0AAV4D4K4_9GAST</name>
<organism evidence="2 3">
    <name type="scientific">Plakobranchus ocellatus</name>
    <dbReference type="NCBI Taxonomy" id="259542"/>
    <lineage>
        <taxon>Eukaryota</taxon>
        <taxon>Metazoa</taxon>
        <taxon>Spiralia</taxon>
        <taxon>Lophotrochozoa</taxon>
        <taxon>Mollusca</taxon>
        <taxon>Gastropoda</taxon>
        <taxon>Heterobranchia</taxon>
        <taxon>Euthyneura</taxon>
        <taxon>Panpulmonata</taxon>
        <taxon>Sacoglossa</taxon>
        <taxon>Placobranchoidea</taxon>
        <taxon>Plakobranchidae</taxon>
        <taxon>Plakobranchus</taxon>
    </lineage>
</organism>
<reference evidence="2 3" key="1">
    <citation type="journal article" date="2021" name="Elife">
        <title>Chloroplast acquisition without the gene transfer in kleptoplastic sea slugs, Plakobranchus ocellatus.</title>
        <authorList>
            <person name="Maeda T."/>
            <person name="Takahashi S."/>
            <person name="Yoshida T."/>
            <person name="Shimamura S."/>
            <person name="Takaki Y."/>
            <person name="Nagai Y."/>
            <person name="Toyoda A."/>
            <person name="Suzuki Y."/>
            <person name="Arimoto A."/>
            <person name="Ishii H."/>
            <person name="Satoh N."/>
            <person name="Nishiyama T."/>
            <person name="Hasebe M."/>
            <person name="Maruyama T."/>
            <person name="Minagawa J."/>
            <person name="Obokata J."/>
            <person name="Shigenobu S."/>
        </authorList>
    </citation>
    <scope>NUCLEOTIDE SEQUENCE [LARGE SCALE GENOMIC DNA]</scope>
</reference>
<evidence type="ECO:0000256" key="1">
    <source>
        <dbReference type="SAM" id="MobiDB-lite"/>
    </source>
</evidence>
<dbReference type="AlphaFoldDB" id="A0AAV4D4K4"/>
<feature type="region of interest" description="Disordered" evidence="1">
    <location>
        <begin position="1"/>
        <end position="49"/>
    </location>
</feature>
<accession>A0AAV4D4K4</accession>
<proteinExistence type="predicted"/>
<dbReference type="EMBL" id="BLXT01007365">
    <property type="protein sequence ID" value="GFO38948.1"/>
    <property type="molecule type" value="Genomic_DNA"/>
</dbReference>
<keyword evidence="3" id="KW-1185">Reference proteome</keyword>
<dbReference type="Proteomes" id="UP000735302">
    <property type="component" value="Unassembled WGS sequence"/>
</dbReference>
<comment type="caution">
    <text evidence="2">The sequence shown here is derived from an EMBL/GenBank/DDBJ whole genome shotgun (WGS) entry which is preliminary data.</text>
</comment>
<feature type="compositionally biased region" description="Low complexity" evidence="1">
    <location>
        <begin position="19"/>
        <end position="33"/>
    </location>
</feature>
<sequence>MAERHASSTNNHQDNGHDSLPSGSSVSSLPIASRPQQTKRETRHRRDPFVKHVRFGGRSRIFISNLYLTVNKHNAVELE</sequence>
<protein>
    <submittedName>
        <fullName evidence="2">Uncharacterized protein</fullName>
    </submittedName>
</protein>
<evidence type="ECO:0000313" key="3">
    <source>
        <dbReference type="Proteomes" id="UP000735302"/>
    </source>
</evidence>
<gene>
    <name evidence="2" type="ORF">PoB_006545300</name>
</gene>